<dbReference type="GO" id="GO:0005886">
    <property type="term" value="C:plasma membrane"/>
    <property type="evidence" value="ECO:0007669"/>
    <property type="project" value="UniProtKB-SubCell"/>
</dbReference>
<dbReference type="InterPro" id="IPR052027">
    <property type="entry name" value="PspC"/>
</dbReference>
<evidence type="ECO:0000256" key="3">
    <source>
        <dbReference type="ARBA" id="ARBA00022692"/>
    </source>
</evidence>
<evidence type="ECO:0000256" key="2">
    <source>
        <dbReference type="ARBA" id="ARBA00022475"/>
    </source>
</evidence>
<keyword evidence="4" id="KW-1133">Transmembrane helix</keyword>
<sequence length="60" mass="6764">MASLTRPRRGKIIAGVCAALADRFGISRFLVRLLFVLSIVLPGPQVLLYLILWIVFPKQR</sequence>
<keyword evidence="2" id="KW-1003">Cell membrane</keyword>
<keyword evidence="3" id="KW-0812">Transmembrane</keyword>
<dbReference type="RefSeq" id="WP_012039344.1">
    <property type="nucleotide sequence ID" value="NZ_CP033724.1"/>
</dbReference>
<comment type="caution">
    <text evidence="7">The sequence shown here is derived from an EMBL/GenBank/DDBJ whole genome shotgun (WGS) entry which is preliminary data.</text>
</comment>
<reference evidence="7 8" key="1">
    <citation type="submission" date="2016-08" db="EMBL/GenBank/DDBJ databases">
        <title>Genome sequence of Clavibacter michiganensis subsp. michiganensis strain CASJ007.</title>
        <authorList>
            <person name="Thapa S.P."/>
            <person name="Coaker G."/>
        </authorList>
    </citation>
    <scope>NUCLEOTIDE SEQUENCE [LARGE SCALE GENOMIC DNA]</scope>
    <source>
        <strain evidence="7">CASJ007</strain>
    </source>
</reference>
<dbReference type="PANTHER" id="PTHR33885">
    <property type="entry name" value="PHAGE SHOCK PROTEIN C"/>
    <property type="match status" value="1"/>
</dbReference>
<dbReference type="Pfam" id="PF04024">
    <property type="entry name" value="PspC"/>
    <property type="match status" value="1"/>
</dbReference>
<accession>A0A1Y3FDC4</accession>
<dbReference type="GO" id="GO:0003677">
    <property type="term" value="F:DNA binding"/>
    <property type="evidence" value="ECO:0007669"/>
    <property type="project" value="UniProtKB-KW"/>
</dbReference>
<dbReference type="EMBL" id="MDHH01000001">
    <property type="protein sequence ID" value="OUE04046.1"/>
    <property type="molecule type" value="Genomic_DNA"/>
</dbReference>
<evidence type="ECO:0000256" key="1">
    <source>
        <dbReference type="ARBA" id="ARBA00004162"/>
    </source>
</evidence>
<evidence type="ECO:0000256" key="4">
    <source>
        <dbReference type="ARBA" id="ARBA00022989"/>
    </source>
</evidence>
<dbReference type="AlphaFoldDB" id="A0A1Y3FDC4"/>
<feature type="domain" description="Phage shock protein PspC N-terminal" evidence="6">
    <location>
        <begin position="3"/>
        <end position="58"/>
    </location>
</feature>
<keyword evidence="7" id="KW-0238">DNA-binding</keyword>
<dbReference type="PANTHER" id="PTHR33885:SF3">
    <property type="entry name" value="PHAGE SHOCK PROTEIN C"/>
    <property type="match status" value="1"/>
</dbReference>
<dbReference type="OMA" id="GPQFLIY"/>
<dbReference type="Proteomes" id="UP000195062">
    <property type="component" value="Unassembled WGS sequence"/>
</dbReference>
<dbReference type="InterPro" id="IPR007168">
    <property type="entry name" value="Phageshock_PspC_N"/>
</dbReference>
<evidence type="ECO:0000259" key="6">
    <source>
        <dbReference type="Pfam" id="PF04024"/>
    </source>
</evidence>
<proteinExistence type="predicted"/>
<keyword evidence="5" id="KW-0472">Membrane</keyword>
<organism evidence="7 8">
    <name type="scientific">Clavibacter michiganensis subsp. michiganensis</name>
    <dbReference type="NCBI Taxonomy" id="33013"/>
    <lineage>
        <taxon>Bacteria</taxon>
        <taxon>Bacillati</taxon>
        <taxon>Actinomycetota</taxon>
        <taxon>Actinomycetes</taxon>
        <taxon>Micrococcales</taxon>
        <taxon>Microbacteriaceae</taxon>
        <taxon>Clavibacter</taxon>
    </lineage>
</organism>
<evidence type="ECO:0000256" key="5">
    <source>
        <dbReference type="ARBA" id="ARBA00023136"/>
    </source>
</evidence>
<name>A0A1Y3FDC4_CLAMM</name>
<keyword evidence="8" id="KW-1185">Reference proteome</keyword>
<gene>
    <name evidence="7" type="ORF">CMMCAS07_03795</name>
</gene>
<dbReference type="GeneID" id="92948657"/>
<evidence type="ECO:0000313" key="8">
    <source>
        <dbReference type="Proteomes" id="UP000195062"/>
    </source>
</evidence>
<protein>
    <submittedName>
        <fullName evidence="7">DNA-binding transcriptional activator PspC</fullName>
    </submittedName>
</protein>
<comment type="subcellular location">
    <subcellularLocation>
        <location evidence="1">Cell membrane</location>
        <topology evidence="1">Single-pass membrane protein</topology>
    </subcellularLocation>
</comment>
<evidence type="ECO:0000313" key="7">
    <source>
        <dbReference type="EMBL" id="OUE04046.1"/>
    </source>
</evidence>